<keyword evidence="2" id="KW-1185">Reference proteome</keyword>
<dbReference type="EMBL" id="JAAVLN010000002">
    <property type="protein sequence ID" value="NKC04374.1"/>
    <property type="molecule type" value="Genomic_DNA"/>
</dbReference>
<organism evidence="1 2">
    <name type="scientific">Brucella haematophila</name>
    <dbReference type="NCBI Taxonomy" id="419474"/>
    <lineage>
        <taxon>Bacteria</taxon>
        <taxon>Pseudomonadati</taxon>
        <taxon>Pseudomonadota</taxon>
        <taxon>Alphaproteobacteria</taxon>
        <taxon>Hyphomicrobiales</taxon>
        <taxon>Brucellaceae</taxon>
        <taxon>Brucella/Ochrobactrum group</taxon>
        <taxon>Brucella</taxon>
    </lineage>
</organism>
<protein>
    <submittedName>
        <fullName evidence="1">Uncharacterized protein</fullName>
    </submittedName>
</protein>
<name>A0ABX1DN63_9HYPH</name>
<evidence type="ECO:0000313" key="1">
    <source>
        <dbReference type="EMBL" id="NKC04374.1"/>
    </source>
</evidence>
<gene>
    <name evidence="1" type="ORF">HED55_17415</name>
</gene>
<evidence type="ECO:0000313" key="2">
    <source>
        <dbReference type="Proteomes" id="UP000704467"/>
    </source>
</evidence>
<accession>A0ABX1DN63</accession>
<sequence length="138" mass="15129">MEGLTLVCVPITNSATAASKQNEQRRQRDAYVANLNRMLHLLALEESADLVVYAPLQTLLVSIWTKLRDYFGLRTVADLHDFLEQTMPEGVGTDLGVGSSALLDLLGDSLDELDGVIIAAIDEVDRLEGLPLRRSKPP</sequence>
<dbReference type="Proteomes" id="UP000704467">
    <property type="component" value="Unassembled WGS sequence"/>
</dbReference>
<reference evidence="1 2" key="1">
    <citation type="submission" date="2020-03" db="EMBL/GenBank/DDBJ databases">
        <title>Whole genome sequencing of clinical and environmental type strains of Ochrobactrum.</title>
        <authorList>
            <person name="Dharne M."/>
        </authorList>
    </citation>
    <scope>NUCLEOTIDE SEQUENCE [LARGE SCALE GENOMIC DNA]</scope>
    <source>
        <strain evidence="1 2">CIP 109452</strain>
    </source>
</reference>
<comment type="caution">
    <text evidence="1">The sequence shown here is derived from an EMBL/GenBank/DDBJ whole genome shotgun (WGS) entry which is preliminary data.</text>
</comment>
<proteinExistence type="predicted"/>